<evidence type="ECO:0000313" key="8">
    <source>
        <dbReference type="EMBL" id="SEJ46450.1"/>
    </source>
</evidence>
<dbReference type="SUPFAM" id="SSF46894">
    <property type="entry name" value="C-terminal effector domain of the bipartite response regulators"/>
    <property type="match status" value="1"/>
</dbReference>
<keyword evidence="3" id="KW-0804">Transcription</keyword>
<dbReference type="GO" id="GO:0006355">
    <property type="term" value="P:regulation of DNA-templated transcription"/>
    <property type="evidence" value="ECO:0007669"/>
    <property type="project" value="InterPro"/>
</dbReference>
<dbReference type="AlphaFoldDB" id="A0A1H6ZA49"/>
<keyword evidence="1" id="KW-0805">Transcription regulation</keyword>
<dbReference type="STRING" id="170623.SAMN04244579_04490"/>
<dbReference type="InterPro" id="IPR001789">
    <property type="entry name" value="Sig_transdc_resp-reg_receiver"/>
</dbReference>
<dbReference type="GO" id="GO:0000976">
    <property type="term" value="F:transcription cis-regulatory region binding"/>
    <property type="evidence" value="ECO:0007669"/>
    <property type="project" value="TreeGrafter"/>
</dbReference>
<dbReference type="GO" id="GO:0032993">
    <property type="term" value="C:protein-DNA complex"/>
    <property type="evidence" value="ECO:0007669"/>
    <property type="project" value="TreeGrafter"/>
</dbReference>
<dbReference type="InterPro" id="IPR001867">
    <property type="entry name" value="OmpR/PhoB-type_DNA-bd"/>
</dbReference>
<dbReference type="Pfam" id="PF00486">
    <property type="entry name" value="Trans_reg_C"/>
    <property type="match status" value="1"/>
</dbReference>
<keyword evidence="2 5" id="KW-0238">DNA-binding</keyword>
<gene>
    <name evidence="8" type="ORF">SAMN04244579_04490</name>
</gene>
<dbReference type="PANTHER" id="PTHR48111">
    <property type="entry name" value="REGULATOR OF RPOS"/>
    <property type="match status" value="1"/>
</dbReference>
<dbReference type="RefSeq" id="WP_090902949.1">
    <property type="nucleotide sequence ID" value="NZ_FNYO01000117.1"/>
</dbReference>
<dbReference type="Proteomes" id="UP000199005">
    <property type="component" value="Unassembled WGS sequence"/>
</dbReference>
<dbReference type="PANTHER" id="PTHR48111:SF67">
    <property type="entry name" value="TRANSCRIPTIONAL REGULATORY PROTEIN TCTD"/>
    <property type="match status" value="1"/>
</dbReference>
<evidence type="ECO:0000256" key="1">
    <source>
        <dbReference type="ARBA" id="ARBA00023015"/>
    </source>
</evidence>
<evidence type="ECO:0000259" key="7">
    <source>
        <dbReference type="PROSITE" id="PS51755"/>
    </source>
</evidence>
<name>A0A1H6ZA49_9GAMM</name>
<dbReference type="InterPro" id="IPR036388">
    <property type="entry name" value="WH-like_DNA-bd_sf"/>
</dbReference>
<dbReference type="InterPro" id="IPR011006">
    <property type="entry name" value="CheY-like_superfamily"/>
</dbReference>
<feature type="domain" description="Response regulatory" evidence="6">
    <location>
        <begin position="2"/>
        <end position="116"/>
    </location>
</feature>
<dbReference type="SMART" id="SM00448">
    <property type="entry name" value="REC"/>
    <property type="match status" value="1"/>
</dbReference>
<evidence type="ECO:0000313" key="9">
    <source>
        <dbReference type="Proteomes" id="UP000199005"/>
    </source>
</evidence>
<feature type="domain" description="OmpR/PhoB-type" evidence="7">
    <location>
        <begin position="124"/>
        <end position="219"/>
    </location>
</feature>
<evidence type="ECO:0000256" key="3">
    <source>
        <dbReference type="ARBA" id="ARBA00023163"/>
    </source>
</evidence>
<dbReference type="CDD" id="cd00383">
    <property type="entry name" value="trans_reg_C"/>
    <property type="match status" value="1"/>
</dbReference>
<dbReference type="InterPro" id="IPR016032">
    <property type="entry name" value="Sig_transdc_resp-reg_C-effctor"/>
</dbReference>
<dbReference type="EMBL" id="FNYO01000117">
    <property type="protein sequence ID" value="SEJ46450.1"/>
    <property type="molecule type" value="Genomic_DNA"/>
</dbReference>
<evidence type="ECO:0000256" key="2">
    <source>
        <dbReference type="ARBA" id="ARBA00023125"/>
    </source>
</evidence>
<dbReference type="GO" id="GO:0000156">
    <property type="term" value="F:phosphorelay response regulator activity"/>
    <property type="evidence" value="ECO:0007669"/>
    <property type="project" value="TreeGrafter"/>
</dbReference>
<dbReference type="Gene3D" id="1.10.10.10">
    <property type="entry name" value="Winged helix-like DNA-binding domain superfamily/Winged helix DNA-binding domain"/>
    <property type="match status" value="1"/>
</dbReference>
<dbReference type="CDD" id="cd17624">
    <property type="entry name" value="REC_OmpR_PmrA-like"/>
    <property type="match status" value="1"/>
</dbReference>
<dbReference type="PROSITE" id="PS50110">
    <property type="entry name" value="RESPONSE_REGULATORY"/>
    <property type="match status" value="1"/>
</dbReference>
<dbReference type="Gene3D" id="3.40.50.2300">
    <property type="match status" value="1"/>
</dbReference>
<evidence type="ECO:0000256" key="5">
    <source>
        <dbReference type="PROSITE-ProRule" id="PRU01091"/>
    </source>
</evidence>
<evidence type="ECO:0000259" key="6">
    <source>
        <dbReference type="PROSITE" id="PS50110"/>
    </source>
</evidence>
<reference evidence="8 9" key="1">
    <citation type="submission" date="2016-10" db="EMBL/GenBank/DDBJ databases">
        <authorList>
            <person name="de Groot N.N."/>
        </authorList>
    </citation>
    <scope>NUCLEOTIDE SEQUENCE [LARGE SCALE GENOMIC DNA]</scope>
    <source>
        <strain evidence="8 9">DSM 1041</strain>
    </source>
</reference>
<feature type="DNA-binding region" description="OmpR/PhoB-type" evidence="5">
    <location>
        <begin position="124"/>
        <end position="219"/>
    </location>
</feature>
<dbReference type="SUPFAM" id="SSF52172">
    <property type="entry name" value="CheY-like"/>
    <property type="match status" value="1"/>
</dbReference>
<sequence>MRVLLVEDDPMIGEALQGALKDASYAADWVRNGQSALTTLGCQHYDLVLLDLGLPGKDGVEVLTSIRAKDNPIPLLIITARDSLDDRLRGLDGGADDYVLKPFEMAELLARMRAVLRRKGGNAAPALSNGVVSLDPATREAAVNGSSPVQLSHREFSLLQALLVRPGAILSRNDLENRIYGWGEEVESNAVEFLIHTLRRKLGSDVIKNVRGVGWLVSKNV</sequence>
<dbReference type="GO" id="GO:0005829">
    <property type="term" value="C:cytosol"/>
    <property type="evidence" value="ECO:0007669"/>
    <property type="project" value="TreeGrafter"/>
</dbReference>
<protein>
    <submittedName>
        <fullName evidence="8">Two component transcriptional regulator, winged helix family</fullName>
    </submittedName>
</protein>
<dbReference type="SMART" id="SM00862">
    <property type="entry name" value="Trans_reg_C"/>
    <property type="match status" value="1"/>
</dbReference>
<dbReference type="Gene3D" id="6.10.250.690">
    <property type="match status" value="1"/>
</dbReference>
<proteinExistence type="predicted"/>
<organism evidence="8 9">
    <name type="scientific">Azotobacter beijerinckii</name>
    <dbReference type="NCBI Taxonomy" id="170623"/>
    <lineage>
        <taxon>Bacteria</taxon>
        <taxon>Pseudomonadati</taxon>
        <taxon>Pseudomonadota</taxon>
        <taxon>Gammaproteobacteria</taxon>
        <taxon>Pseudomonadales</taxon>
        <taxon>Pseudomonadaceae</taxon>
        <taxon>Azotobacter</taxon>
    </lineage>
</organism>
<dbReference type="Pfam" id="PF00072">
    <property type="entry name" value="Response_reg"/>
    <property type="match status" value="1"/>
</dbReference>
<evidence type="ECO:0000256" key="4">
    <source>
        <dbReference type="PROSITE-ProRule" id="PRU00169"/>
    </source>
</evidence>
<keyword evidence="4" id="KW-0597">Phosphoprotein</keyword>
<accession>A0A1H6ZA49</accession>
<dbReference type="PROSITE" id="PS51755">
    <property type="entry name" value="OMPR_PHOB"/>
    <property type="match status" value="1"/>
</dbReference>
<feature type="modified residue" description="4-aspartylphosphate" evidence="4">
    <location>
        <position position="51"/>
    </location>
</feature>
<dbReference type="InterPro" id="IPR039420">
    <property type="entry name" value="WalR-like"/>
</dbReference>